<proteinExistence type="predicted"/>
<dbReference type="EMBL" id="QSOE01000303">
    <property type="protein sequence ID" value="RGI71662.1"/>
    <property type="molecule type" value="Genomic_DNA"/>
</dbReference>
<dbReference type="RefSeq" id="WP_117983915.1">
    <property type="nucleotide sequence ID" value="NZ_QSOE01000303.1"/>
</dbReference>
<reference evidence="1 2" key="1">
    <citation type="submission" date="2018-08" db="EMBL/GenBank/DDBJ databases">
        <title>A genome reference for cultivated species of the human gut microbiota.</title>
        <authorList>
            <person name="Zou Y."/>
            <person name="Xue W."/>
            <person name="Luo G."/>
        </authorList>
    </citation>
    <scope>NUCLEOTIDE SEQUENCE [LARGE SCALE GENOMIC DNA]</scope>
    <source>
        <strain evidence="1 2">TM10-1AC</strain>
    </source>
</reference>
<gene>
    <name evidence="1" type="ORF">DXD91_16950</name>
</gene>
<comment type="caution">
    <text evidence="1">The sequence shown here is derived from an EMBL/GenBank/DDBJ whole genome shotgun (WGS) entry which is preliminary data.</text>
</comment>
<evidence type="ECO:0000313" key="2">
    <source>
        <dbReference type="Proteomes" id="UP000262524"/>
    </source>
</evidence>
<dbReference type="AlphaFoldDB" id="A0A374MJL0"/>
<sequence length="365" mass="41947">MGDIVNLDDVIRKEMERNNVTKPGEMVLNPVNREEPSNSLMTVATAMRTAADDIESCIELADDILGFICEKTGLDYGSFTIEDEHVEFFMESLQDSDLRPVIYTSRMENGVTYKFTICFHATDEDESKAEYKLCMYEEKKAYVYNFSTGKWLLIGEDRTSDKMREILSMGSPESEILSELMQANQGTLNEKKYLAIKKNHAPLFLLYEQVCIYMEPICELDETGKKNLLYLEPRDPFRTGFRVGWNGKEFVLYQYLDPYEFSEDGVVWTIDGKEPKIYMKEVDRTSDIQAMFFCVSALADHYIEDRKITVPLSLSAFTEGKKLDEIGESVSIIGNNFDMKKLSSVEEENLQEINEVINPSFYGII</sequence>
<protein>
    <submittedName>
        <fullName evidence="1">Uncharacterized protein</fullName>
    </submittedName>
</protein>
<name>A0A374MJL0_9FIRM</name>
<dbReference type="Proteomes" id="UP000262524">
    <property type="component" value="Unassembled WGS sequence"/>
</dbReference>
<evidence type="ECO:0000313" key="1">
    <source>
        <dbReference type="EMBL" id="RGI71662.1"/>
    </source>
</evidence>
<organism evidence="1 2">
    <name type="scientific">Anaerobutyricum hallii</name>
    <dbReference type="NCBI Taxonomy" id="39488"/>
    <lineage>
        <taxon>Bacteria</taxon>
        <taxon>Bacillati</taxon>
        <taxon>Bacillota</taxon>
        <taxon>Clostridia</taxon>
        <taxon>Lachnospirales</taxon>
        <taxon>Lachnospiraceae</taxon>
        <taxon>Anaerobutyricum</taxon>
    </lineage>
</organism>
<accession>A0A374MJL0</accession>